<comment type="similarity">
    <text evidence="1">Belongs to the major facilitator superfamily.</text>
</comment>
<feature type="transmembrane region" description="Helical" evidence="3">
    <location>
        <begin position="204"/>
        <end position="225"/>
    </location>
</feature>
<dbReference type="SUPFAM" id="SSF103473">
    <property type="entry name" value="MFS general substrate transporter"/>
    <property type="match status" value="1"/>
</dbReference>
<evidence type="ECO:0000256" key="1">
    <source>
        <dbReference type="ARBA" id="ARBA00008335"/>
    </source>
</evidence>
<dbReference type="Proteomes" id="UP001470230">
    <property type="component" value="Unassembled WGS sequence"/>
</dbReference>
<proteinExistence type="inferred from homology"/>
<feature type="transmembrane region" description="Helical" evidence="3">
    <location>
        <begin position="385"/>
        <end position="411"/>
    </location>
</feature>
<dbReference type="PANTHER" id="PTHR11328:SF24">
    <property type="entry name" value="MAJOR FACILITATOR SUPERFAMILY (MFS) PROFILE DOMAIN-CONTAINING PROTEIN"/>
    <property type="match status" value="1"/>
</dbReference>
<feature type="transmembrane region" description="Helical" evidence="3">
    <location>
        <begin position="93"/>
        <end position="112"/>
    </location>
</feature>
<feature type="transmembrane region" description="Helical" evidence="3">
    <location>
        <begin position="319"/>
        <end position="337"/>
    </location>
</feature>
<evidence type="ECO:0000256" key="3">
    <source>
        <dbReference type="SAM" id="Phobius"/>
    </source>
</evidence>
<feature type="transmembrane region" description="Helical" evidence="3">
    <location>
        <begin position="124"/>
        <end position="143"/>
    </location>
</feature>
<keyword evidence="3" id="KW-0812">Transmembrane</keyword>
<evidence type="ECO:0000313" key="4">
    <source>
        <dbReference type="EMBL" id="KAK8843144.1"/>
    </source>
</evidence>
<feature type="transmembrane region" description="Helical" evidence="3">
    <location>
        <begin position="431"/>
        <end position="453"/>
    </location>
</feature>
<reference evidence="4 5" key="1">
    <citation type="submission" date="2024-04" db="EMBL/GenBank/DDBJ databases">
        <title>Tritrichomonas musculus Genome.</title>
        <authorList>
            <person name="Alves-Ferreira E."/>
            <person name="Grigg M."/>
            <person name="Lorenzi H."/>
            <person name="Galac M."/>
        </authorList>
    </citation>
    <scope>NUCLEOTIDE SEQUENCE [LARGE SCALE GENOMIC DNA]</scope>
    <source>
        <strain evidence="4 5">EAF2021</strain>
    </source>
</reference>
<sequence length="498" mass="55704">MNSESTESEIESRQREILPFREKFFYGLGDAGFNIVNAALSFYLTYFLINVGGLEAKLASIVLLVAKFFDVFACFFMGIIADKTEVKRFGNRRVYMIFVSLPFGLSFILLWLTPVQGDSQALRIVYYIFAYIIYVTFYEIGYIPYNAISANMTSDYDERTSINGYRIVLANIGILVGAAVFAVLADGPDSVFAHTFGKLRTAYLVTSCIYAVVTAVIIFLSGYMVKERVDAREKRTKSLLLTLKEFVHLKELRNVAIWYITSLAGFDIIMGYYMFYINDCLKFGGGTMAMVLIAIPLVAAIASAAGWVYFSEKFAKESVYIVASLWMFVGLLIAVFIPEKCLWAIIIAAAFVGAGMSAIQILPYAAVPDVVDVDEYTYGERREALYYGILQLLYKLLSGITTSVCTAIIGAFGYKESNDGSIRDQPKRALWAVRIIFGIGPSVFFCAAILPAFRGRISREKIEAIKEELSNRKENSDINALSDQTSRRIDQDDNSTFN</sequence>
<feature type="transmembrane region" description="Helical" evidence="3">
    <location>
        <begin position="288"/>
        <end position="310"/>
    </location>
</feature>
<keyword evidence="3" id="KW-1133">Transmembrane helix</keyword>
<feature type="transmembrane region" description="Helical" evidence="3">
    <location>
        <begin position="256"/>
        <end position="276"/>
    </location>
</feature>
<dbReference type="InterPro" id="IPR036259">
    <property type="entry name" value="MFS_trans_sf"/>
</dbReference>
<keyword evidence="5" id="KW-1185">Reference proteome</keyword>
<dbReference type="InterPro" id="IPR039672">
    <property type="entry name" value="MFS_2"/>
</dbReference>
<feature type="transmembrane region" description="Helical" evidence="3">
    <location>
        <begin position="61"/>
        <end position="81"/>
    </location>
</feature>
<feature type="transmembrane region" description="Helical" evidence="3">
    <location>
        <begin position="24"/>
        <end position="49"/>
    </location>
</feature>
<protein>
    <submittedName>
        <fullName evidence="4">Uncharacterized protein</fullName>
    </submittedName>
</protein>
<organism evidence="4 5">
    <name type="scientific">Tritrichomonas musculus</name>
    <dbReference type="NCBI Taxonomy" id="1915356"/>
    <lineage>
        <taxon>Eukaryota</taxon>
        <taxon>Metamonada</taxon>
        <taxon>Parabasalia</taxon>
        <taxon>Tritrichomonadida</taxon>
        <taxon>Tritrichomonadidae</taxon>
        <taxon>Tritrichomonas</taxon>
    </lineage>
</organism>
<dbReference type="EMBL" id="JAPFFF010000036">
    <property type="protein sequence ID" value="KAK8843144.1"/>
    <property type="molecule type" value="Genomic_DNA"/>
</dbReference>
<dbReference type="Pfam" id="PF13347">
    <property type="entry name" value="MFS_2"/>
    <property type="match status" value="1"/>
</dbReference>
<feature type="transmembrane region" description="Helical" evidence="3">
    <location>
        <begin position="164"/>
        <end position="184"/>
    </location>
</feature>
<feature type="region of interest" description="Disordered" evidence="2">
    <location>
        <begin position="476"/>
        <end position="498"/>
    </location>
</feature>
<comment type="caution">
    <text evidence="4">The sequence shown here is derived from an EMBL/GenBank/DDBJ whole genome shotgun (WGS) entry which is preliminary data.</text>
</comment>
<accession>A0ABR2HB95</accession>
<name>A0ABR2HB95_9EUKA</name>
<gene>
    <name evidence="4" type="ORF">M9Y10_025340</name>
</gene>
<dbReference type="Gene3D" id="1.20.1250.20">
    <property type="entry name" value="MFS general substrate transporter like domains"/>
    <property type="match status" value="2"/>
</dbReference>
<evidence type="ECO:0000256" key="2">
    <source>
        <dbReference type="SAM" id="MobiDB-lite"/>
    </source>
</evidence>
<evidence type="ECO:0000313" key="5">
    <source>
        <dbReference type="Proteomes" id="UP001470230"/>
    </source>
</evidence>
<dbReference type="PANTHER" id="PTHR11328">
    <property type="entry name" value="MAJOR FACILITATOR SUPERFAMILY DOMAIN-CONTAINING PROTEIN"/>
    <property type="match status" value="1"/>
</dbReference>
<feature type="transmembrane region" description="Helical" evidence="3">
    <location>
        <begin position="343"/>
        <end position="365"/>
    </location>
</feature>
<keyword evidence="3" id="KW-0472">Membrane</keyword>